<protein>
    <submittedName>
        <fullName evidence="2">Uncharacterized protein LOC113793326</fullName>
    </submittedName>
</protein>
<dbReference type="InParanoid" id="A0A6P6Y223"/>
<organism evidence="1 2">
    <name type="scientific">Dermatophagoides pteronyssinus</name>
    <name type="common">European house dust mite</name>
    <dbReference type="NCBI Taxonomy" id="6956"/>
    <lineage>
        <taxon>Eukaryota</taxon>
        <taxon>Metazoa</taxon>
        <taxon>Ecdysozoa</taxon>
        <taxon>Arthropoda</taxon>
        <taxon>Chelicerata</taxon>
        <taxon>Arachnida</taxon>
        <taxon>Acari</taxon>
        <taxon>Acariformes</taxon>
        <taxon>Sarcoptiformes</taxon>
        <taxon>Astigmata</taxon>
        <taxon>Psoroptidia</taxon>
        <taxon>Analgoidea</taxon>
        <taxon>Pyroglyphidae</taxon>
        <taxon>Dermatophagoidinae</taxon>
        <taxon>Dermatophagoides</taxon>
    </lineage>
</organism>
<proteinExistence type="predicted"/>
<dbReference type="RefSeq" id="XP_027199141.1">
    <property type="nucleotide sequence ID" value="XM_027343340.1"/>
</dbReference>
<evidence type="ECO:0000313" key="2">
    <source>
        <dbReference type="RefSeq" id="XP_027199141.1"/>
    </source>
</evidence>
<dbReference type="KEGG" id="dpte:113793326"/>
<dbReference type="OrthoDB" id="10357453at2759"/>
<dbReference type="AlphaFoldDB" id="A0A6P6Y223"/>
<accession>A0A6P6Y223</accession>
<reference evidence="2" key="1">
    <citation type="submission" date="2025-08" db="UniProtKB">
        <authorList>
            <consortium name="RefSeq"/>
        </authorList>
    </citation>
    <scope>IDENTIFICATION</scope>
    <source>
        <strain evidence="2">Airmid</strain>
    </source>
</reference>
<dbReference type="Proteomes" id="UP000515146">
    <property type="component" value="Unplaced"/>
</dbReference>
<sequence>MANIQINKSILSTGILITFINIVIQSIVNNGFLDGLKIVNSQYDKNVGWTCLPVSSSSSSKAQIITGYSCWLCRVNNKDVRNFQSCVIDSNETLSNSQTPYFSPPPITFATHGLGYSPKYYYTPSIKKPENESYKPRINQTMIDRQRIEFLGSFACDFFKLLGNSNRVCPNRPKSNNNK</sequence>
<dbReference type="GeneID" id="113793326"/>
<gene>
    <name evidence="2" type="primary">LOC113793326</name>
</gene>
<evidence type="ECO:0000313" key="1">
    <source>
        <dbReference type="Proteomes" id="UP000515146"/>
    </source>
</evidence>
<name>A0A6P6Y223_DERPT</name>
<keyword evidence="1" id="KW-1185">Reference proteome</keyword>